<protein>
    <submittedName>
        <fullName evidence="8">DMT family transporter</fullName>
    </submittedName>
</protein>
<dbReference type="RefSeq" id="WP_167225864.1">
    <property type="nucleotide sequence ID" value="NZ_JAAQPH010000010.1"/>
</dbReference>
<evidence type="ECO:0000259" key="7">
    <source>
        <dbReference type="Pfam" id="PF00892"/>
    </source>
</evidence>
<dbReference type="GO" id="GO:0016020">
    <property type="term" value="C:membrane"/>
    <property type="evidence" value="ECO:0007669"/>
    <property type="project" value="UniProtKB-SubCell"/>
</dbReference>
<feature type="transmembrane region" description="Helical" evidence="6">
    <location>
        <begin position="155"/>
        <end position="178"/>
    </location>
</feature>
<keyword evidence="3 6" id="KW-0812">Transmembrane</keyword>
<proteinExistence type="inferred from homology"/>
<dbReference type="SUPFAM" id="SSF103481">
    <property type="entry name" value="Multidrug resistance efflux transporter EmrE"/>
    <property type="match status" value="2"/>
</dbReference>
<feature type="transmembrane region" description="Helical" evidence="6">
    <location>
        <begin position="248"/>
        <end position="266"/>
    </location>
</feature>
<dbReference type="PANTHER" id="PTHR22911">
    <property type="entry name" value="ACYL-MALONYL CONDENSING ENZYME-RELATED"/>
    <property type="match status" value="1"/>
</dbReference>
<feature type="transmembrane region" description="Helical" evidence="6">
    <location>
        <begin position="41"/>
        <end position="59"/>
    </location>
</feature>
<dbReference type="PANTHER" id="PTHR22911:SF6">
    <property type="entry name" value="SOLUTE CARRIER FAMILY 35 MEMBER G1"/>
    <property type="match status" value="1"/>
</dbReference>
<keyword evidence="9" id="KW-1185">Reference proteome</keyword>
<feature type="transmembrane region" description="Helical" evidence="6">
    <location>
        <begin position="104"/>
        <end position="124"/>
    </location>
</feature>
<accession>A0A967K9G4</accession>
<dbReference type="InterPro" id="IPR000620">
    <property type="entry name" value="EamA_dom"/>
</dbReference>
<feature type="domain" description="EamA" evidence="7">
    <location>
        <begin position="159"/>
        <end position="285"/>
    </location>
</feature>
<evidence type="ECO:0000256" key="1">
    <source>
        <dbReference type="ARBA" id="ARBA00004141"/>
    </source>
</evidence>
<evidence type="ECO:0000313" key="9">
    <source>
        <dbReference type="Proteomes" id="UP000761264"/>
    </source>
</evidence>
<feature type="domain" description="EamA" evidence="7">
    <location>
        <begin position="8"/>
        <end position="146"/>
    </location>
</feature>
<evidence type="ECO:0000256" key="6">
    <source>
        <dbReference type="SAM" id="Phobius"/>
    </source>
</evidence>
<gene>
    <name evidence="8" type="ORF">HBA54_14705</name>
</gene>
<comment type="subcellular location">
    <subcellularLocation>
        <location evidence="1">Membrane</location>
        <topology evidence="1">Multi-pass membrane protein</topology>
    </subcellularLocation>
</comment>
<feature type="transmembrane region" description="Helical" evidence="6">
    <location>
        <begin position="80"/>
        <end position="98"/>
    </location>
</feature>
<evidence type="ECO:0000256" key="4">
    <source>
        <dbReference type="ARBA" id="ARBA00022989"/>
    </source>
</evidence>
<keyword evidence="4 6" id="KW-1133">Transmembrane helix</keyword>
<evidence type="ECO:0000256" key="3">
    <source>
        <dbReference type="ARBA" id="ARBA00022692"/>
    </source>
</evidence>
<dbReference type="AlphaFoldDB" id="A0A967K9G4"/>
<organism evidence="8 9">
    <name type="scientific">Pelagibius litoralis</name>
    <dbReference type="NCBI Taxonomy" id="374515"/>
    <lineage>
        <taxon>Bacteria</taxon>
        <taxon>Pseudomonadati</taxon>
        <taxon>Pseudomonadota</taxon>
        <taxon>Alphaproteobacteria</taxon>
        <taxon>Rhodospirillales</taxon>
        <taxon>Rhodovibrionaceae</taxon>
        <taxon>Pelagibius</taxon>
    </lineage>
</organism>
<comment type="caution">
    <text evidence="8">The sequence shown here is derived from an EMBL/GenBank/DDBJ whole genome shotgun (WGS) entry which is preliminary data.</text>
</comment>
<feature type="transmembrane region" description="Helical" evidence="6">
    <location>
        <begin position="190"/>
        <end position="210"/>
    </location>
</feature>
<evidence type="ECO:0000313" key="8">
    <source>
        <dbReference type="EMBL" id="NIA69852.1"/>
    </source>
</evidence>
<dbReference type="Pfam" id="PF00892">
    <property type="entry name" value="EamA"/>
    <property type="match status" value="2"/>
</dbReference>
<feature type="transmembrane region" description="Helical" evidence="6">
    <location>
        <begin position="272"/>
        <end position="290"/>
    </location>
</feature>
<sequence length="294" mass="30892">MSRDLVKAMAWVTLGAFLFAFMFMLPKLTSAAVAPPQVAFLRYLAGFLIILPFFLQAHGHRGALPELIAPTRRRLNLLHGLRACCGVTSVAFGAYAVIHIPLANAQAIAMANGVFAVLFAALFLKERLTSSDLVAGGVCLAGAVVVAGPDFDAPGWISLGAAAAVVQAVAWGAEVVLLRFTAVNDTTQRTLTLVNGGASLLLLILTAAWWNRLPLSDIATLLAMGPVAIIGQYCNIRGFRLAAAAELVPIKYSGVVFAALLGIVFFDEWPHLTAVLGAVMICAGAGYLAMTKTA</sequence>
<dbReference type="Proteomes" id="UP000761264">
    <property type="component" value="Unassembled WGS sequence"/>
</dbReference>
<dbReference type="InterPro" id="IPR037185">
    <property type="entry name" value="EmrE-like"/>
</dbReference>
<feature type="transmembrane region" description="Helical" evidence="6">
    <location>
        <begin position="131"/>
        <end position="149"/>
    </location>
</feature>
<keyword evidence="5 6" id="KW-0472">Membrane</keyword>
<comment type="similarity">
    <text evidence="2">Belongs to the drug/metabolite transporter (DMT) superfamily. 10 TMS drug/metabolite exporter (DME) (TC 2.A.7.3) family.</text>
</comment>
<reference evidence="8" key="1">
    <citation type="submission" date="2020-03" db="EMBL/GenBank/DDBJ databases">
        <title>Genome of Pelagibius litoralis DSM 21314T.</title>
        <authorList>
            <person name="Wang G."/>
        </authorList>
    </citation>
    <scope>NUCLEOTIDE SEQUENCE</scope>
    <source>
        <strain evidence="8">DSM 21314</strain>
    </source>
</reference>
<evidence type="ECO:0000256" key="2">
    <source>
        <dbReference type="ARBA" id="ARBA00009853"/>
    </source>
</evidence>
<evidence type="ECO:0000256" key="5">
    <source>
        <dbReference type="ARBA" id="ARBA00023136"/>
    </source>
</evidence>
<name>A0A967K9G4_9PROT</name>
<feature type="transmembrane region" description="Helical" evidence="6">
    <location>
        <begin position="216"/>
        <end position="236"/>
    </location>
</feature>
<dbReference type="EMBL" id="JAAQPH010000010">
    <property type="protein sequence ID" value="NIA69852.1"/>
    <property type="molecule type" value="Genomic_DNA"/>
</dbReference>